<dbReference type="InterPro" id="IPR027417">
    <property type="entry name" value="P-loop_NTPase"/>
</dbReference>
<dbReference type="InterPro" id="IPR016032">
    <property type="entry name" value="Sig_transdc_resp-reg_C-effctor"/>
</dbReference>
<reference evidence="3 4" key="1">
    <citation type="submission" date="2024-10" db="EMBL/GenBank/DDBJ databases">
        <title>The Natural Products Discovery Center: Release of the First 8490 Sequenced Strains for Exploring Actinobacteria Biosynthetic Diversity.</title>
        <authorList>
            <person name="Kalkreuter E."/>
            <person name="Kautsar S.A."/>
            <person name="Yang D."/>
            <person name="Bader C.D."/>
            <person name="Teijaro C.N."/>
            <person name="Fluegel L."/>
            <person name="Davis C.M."/>
            <person name="Simpson J.R."/>
            <person name="Lauterbach L."/>
            <person name="Steele A.D."/>
            <person name="Gui C."/>
            <person name="Meng S."/>
            <person name="Li G."/>
            <person name="Viehrig K."/>
            <person name="Ye F."/>
            <person name="Su P."/>
            <person name="Kiefer A.F."/>
            <person name="Nichols A."/>
            <person name="Cepeda A.J."/>
            <person name="Yan W."/>
            <person name="Fan B."/>
            <person name="Jiang Y."/>
            <person name="Adhikari A."/>
            <person name="Zheng C.-J."/>
            <person name="Schuster L."/>
            <person name="Cowan T.M."/>
            <person name="Smanski M.J."/>
            <person name="Chevrette M.G."/>
            <person name="De Carvalho L.P.S."/>
            <person name="Shen B."/>
        </authorList>
    </citation>
    <scope>NUCLEOTIDE SEQUENCE [LARGE SCALE GENOMIC DNA]</scope>
    <source>
        <strain evidence="3 4">NPDC018013</strain>
    </source>
</reference>
<keyword evidence="3" id="KW-0067">ATP-binding</keyword>
<dbReference type="EMBL" id="JBIRGH010000005">
    <property type="protein sequence ID" value="MFH8584888.1"/>
    <property type="molecule type" value="Genomic_DNA"/>
</dbReference>
<dbReference type="PANTHER" id="PTHR47691">
    <property type="entry name" value="REGULATOR-RELATED"/>
    <property type="match status" value="1"/>
</dbReference>
<dbReference type="Proteomes" id="UP001610990">
    <property type="component" value="Unassembled WGS sequence"/>
</dbReference>
<dbReference type="GO" id="GO:0005524">
    <property type="term" value="F:ATP binding"/>
    <property type="evidence" value="ECO:0007669"/>
    <property type="project" value="UniProtKB-KW"/>
</dbReference>
<dbReference type="SUPFAM" id="SSF52540">
    <property type="entry name" value="P-loop containing nucleoside triphosphate hydrolases"/>
    <property type="match status" value="1"/>
</dbReference>
<dbReference type="InterPro" id="IPR036388">
    <property type="entry name" value="WH-like_DNA-bd_sf"/>
</dbReference>
<evidence type="ECO:0000313" key="3">
    <source>
        <dbReference type="EMBL" id="MFH8584888.1"/>
    </source>
</evidence>
<dbReference type="Pfam" id="PF00196">
    <property type="entry name" value="GerE"/>
    <property type="match status" value="1"/>
</dbReference>
<comment type="caution">
    <text evidence="3">The sequence shown here is derived from an EMBL/GenBank/DDBJ whole genome shotgun (WGS) entry which is preliminary data.</text>
</comment>
<dbReference type="Gene3D" id="1.25.40.10">
    <property type="entry name" value="Tetratricopeptide repeat domain"/>
    <property type="match status" value="1"/>
</dbReference>
<dbReference type="PROSITE" id="PS50043">
    <property type="entry name" value="HTH_LUXR_2"/>
    <property type="match status" value="1"/>
</dbReference>
<dbReference type="CDD" id="cd06170">
    <property type="entry name" value="LuxR_C_like"/>
    <property type="match status" value="1"/>
</dbReference>
<dbReference type="InterPro" id="IPR049945">
    <property type="entry name" value="AAA_22"/>
</dbReference>
<dbReference type="PANTHER" id="PTHR47691:SF3">
    <property type="entry name" value="HTH-TYPE TRANSCRIPTIONAL REGULATOR RV0890C-RELATED"/>
    <property type="match status" value="1"/>
</dbReference>
<protein>
    <submittedName>
        <fullName evidence="3">ATP-binding protein</fullName>
    </submittedName>
</protein>
<gene>
    <name evidence="3" type="ORF">ACH4GP_10890</name>
</gene>
<dbReference type="InterPro" id="IPR011990">
    <property type="entry name" value="TPR-like_helical_dom_sf"/>
</dbReference>
<keyword evidence="4" id="KW-1185">Reference proteome</keyword>
<dbReference type="PRINTS" id="PR00038">
    <property type="entry name" value="HTHLUXR"/>
</dbReference>
<dbReference type="InterPro" id="IPR058852">
    <property type="entry name" value="HTH_77"/>
</dbReference>
<dbReference type="SMART" id="SM00421">
    <property type="entry name" value="HTH_LUXR"/>
    <property type="match status" value="1"/>
</dbReference>
<dbReference type="RefSeq" id="WP_367433858.1">
    <property type="nucleotide sequence ID" value="NZ_CP108413.1"/>
</dbReference>
<name>A0ABW7R9Z1_9ACTN</name>
<proteinExistence type="predicted"/>
<dbReference type="SUPFAM" id="SSF48452">
    <property type="entry name" value="TPR-like"/>
    <property type="match status" value="1"/>
</dbReference>
<dbReference type="PRINTS" id="PR00364">
    <property type="entry name" value="DISEASERSIST"/>
</dbReference>
<feature type="region of interest" description="Disordered" evidence="1">
    <location>
        <begin position="699"/>
        <end position="719"/>
    </location>
</feature>
<feature type="domain" description="HTH luxR-type" evidence="2">
    <location>
        <begin position="711"/>
        <end position="776"/>
    </location>
</feature>
<keyword evidence="3" id="KW-0547">Nucleotide-binding</keyword>
<accession>A0ABW7R9Z1</accession>
<dbReference type="Pfam" id="PF25872">
    <property type="entry name" value="HTH_77"/>
    <property type="match status" value="1"/>
</dbReference>
<dbReference type="InterPro" id="IPR000792">
    <property type="entry name" value="Tscrpt_reg_LuxR_C"/>
</dbReference>
<dbReference type="Pfam" id="PF13401">
    <property type="entry name" value="AAA_22"/>
    <property type="match status" value="1"/>
</dbReference>
<dbReference type="Gene3D" id="3.40.50.300">
    <property type="entry name" value="P-loop containing nucleotide triphosphate hydrolases"/>
    <property type="match status" value="1"/>
</dbReference>
<sequence>MGTGVPLGGMAGIPADLTALVGRRTEVAEVRRLLSASRLVTLTGAGGVGKTRVALRTAATVTRAFRDGVCVVELAGLRDPKLLAHTVATALGLVNQSGRATLDVVTGHVRGRRLLLVLDNCEHLVDACARLADTLLRAAPGIRVLTTSRHVLGVTGEQVFVVPPLPTPVPSRRPSVRELLTCPAVELFGRRAAAVLPGFEVTQDNAEAVAQLVQRLDGLPLAIELAAARMRTLTLDEMLARLEDRFALLTLGSRTALPRQRTLRALMDWSHALCTERERALWARVSVFSGGFDLGAAAAVCAADDLPAEALVDVVDGLVEKSVLTRHEHGGRARYRMLETVREYGQDRLAASGTAAAYRRRHRDHYLGLTAQAQAQWFGPEQAAWFTRLRLDHANLRVALDYCLTEPGEATAGMRLAVTPRHYWITLGSLHEGRHWLDRLLAAERAQSPARATALGTYAYLGVLQGAIEEALPALDEYRAAAEHLEDASALAWARHHQALAAAFRWDLPRAAALFEAAATGHRALGDLGGATECTVKLAIAVWHLGDHDRALALCRECEAVTSAHGESWLRALTLFARGLLQWQGGDRDTTDGLAREAIRLMRPFHDWWDIAMCVELVAWSAEAAGATRRAAHLLGILRSLWETIGGTLSAAPFMAESHQRCEDAVRAALPAGEFDRAVRRGAAFSPAAALAYVLEEAPAPAPPPPRRPAHTGPDAPLTRREREVAGLVALGLSNKEIAASLVIAQRTAENHVERILAKLGFTSRSQVAVWVHEGRQGESASGAP</sequence>
<organism evidence="3 4">
    <name type="scientific">Streptomyces celluloflavus</name>
    <dbReference type="NCBI Taxonomy" id="58344"/>
    <lineage>
        <taxon>Bacteria</taxon>
        <taxon>Bacillati</taxon>
        <taxon>Actinomycetota</taxon>
        <taxon>Actinomycetes</taxon>
        <taxon>Kitasatosporales</taxon>
        <taxon>Streptomycetaceae</taxon>
        <taxon>Streptomyces</taxon>
    </lineage>
</organism>
<dbReference type="SUPFAM" id="SSF46894">
    <property type="entry name" value="C-terminal effector domain of the bipartite response regulators"/>
    <property type="match status" value="1"/>
</dbReference>
<evidence type="ECO:0000256" key="1">
    <source>
        <dbReference type="SAM" id="MobiDB-lite"/>
    </source>
</evidence>
<dbReference type="Gene3D" id="1.10.10.10">
    <property type="entry name" value="Winged helix-like DNA-binding domain superfamily/Winged helix DNA-binding domain"/>
    <property type="match status" value="1"/>
</dbReference>
<evidence type="ECO:0000259" key="2">
    <source>
        <dbReference type="PROSITE" id="PS50043"/>
    </source>
</evidence>
<evidence type="ECO:0000313" key="4">
    <source>
        <dbReference type="Proteomes" id="UP001610990"/>
    </source>
</evidence>